<evidence type="ECO:0000256" key="7">
    <source>
        <dbReference type="ARBA" id="ARBA00022946"/>
    </source>
</evidence>
<name>A0ABR1NXH2_DIAER</name>
<dbReference type="Pfam" id="PF08566">
    <property type="entry name" value="Pam17"/>
    <property type="match status" value="1"/>
</dbReference>
<proteinExistence type="inferred from homology"/>
<evidence type="ECO:0000256" key="8">
    <source>
        <dbReference type="ARBA" id="ARBA00022989"/>
    </source>
</evidence>
<protein>
    <recommendedName>
        <fullName evidence="12">Presequence translocated-associated motor subunit PAM17</fullName>
    </recommendedName>
</protein>
<keyword evidence="3 12" id="KW-0813">Transport</keyword>
<keyword evidence="6 12" id="KW-0653">Protein transport</keyword>
<evidence type="ECO:0000313" key="14">
    <source>
        <dbReference type="EMBL" id="KAK7719074.1"/>
    </source>
</evidence>
<keyword evidence="5 12" id="KW-0999">Mitochondrion inner membrane</keyword>
<feature type="transmembrane region" description="Helical" evidence="12">
    <location>
        <begin position="143"/>
        <end position="166"/>
    </location>
</feature>
<keyword evidence="7" id="KW-0809">Transit peptide</keyword>
<feature type="region of interest" description="Disordered" evidence="13">
    <location>
        <begin position="46"/>
        <end position="121"/>
    </location>
</feature>
<accession>A0ABR1NXH2</accession>
<dbReference type="PANTHER" id="PTHR28021:SF1">
    <property type="entry name" value="PRESEQUENCE TRANSLOCATED-ASSOCIATED MOTOR SUBUNIT PAM17, MITOCHONDRIAL"/>
    <property type="match status" value="1"/>
</dbReference>
<evidence type="ECO:0000256" key="4">
    <source>
        <dbReference type="ARBA" id="ARBA00022692"/>
    </source>
</evidence>
<dbReference type="Proteomes" id="UP001430848">
    <property type="component" value="Unassembled WGS sequence"/>
</dbReference>
<organism evidence="14 15">
    <name type="scientific">Diaporthe eres</name>
    <name type="common">Phomopsis oblonga</name>
    <dbReference type="NCBI Taxonomy" id="83184"/>
    <lineage>
        <taxon>Eukaryota</taxon>
        <taxon>Fungi</taxon>
        <taxon>Dikarya</taxon>
        <taxon>Ascomycota</taxon>
        <taxon>Pezizomycotina</taxon>
        <taxon>Sordariomycetes</taxon>
        <taxon>Sordariomycetidae</taxon>
        <taxon>Diaporthales</taxon>
        <taxon>Diaporthaceae</taxon>
        <taxon>Diaporthe</taxon>
        <taxon>Diaporthe eres species complex</taxon>
    </lineage>
</organism>
<comment type="caution">
    <text evidence="14">The sequence shown here is derived from an EMBL/GenBank/DDBJ whole genome shotgun (WGS) entry which is preliminary data.</text>
</comment>
<comment type="subunit">
    <text evidence="12">Component of the PAM complex.</text>
</comment>
<evidence type="ECO:0000256" key="6">
    <source>
        <dbReference type="ARBA" id="ARBA00022927"/>
    </source>
</evidence>
<keyword evidence="9 12" id="KW-0811">Translocation</keyword>
<evidence type="ECO:0000256" key="1">
    <source>
        <dbReference type="ARBA" id="ARBA00004448"/>
    </source>
</evidence>
<evidence type="ECO:0000313" key="15">
    <source>
        <dbReference type="Proteomes" id="UP001430848"/>
    </source>
</evidence>
<keyword evidence="4 12" id="KW-0812">Transmembrane</keyword>
<keyword evidence="8 12" id="KW-1133">Transmembrane helix</keyword>
<comment type="subcellular location">
    <subcellularLocation>
        <location evidence="1 12">Mitochondrion inner membrane</location>
        <topology evidence="1 12">Multi-pass membrane protein</topology>
    </subcellularLocation>
</comment>
<feature type="compositionally biased region" description="Polar residues" evidence="13">
    <location>
        <begin position="66"/>
        <end position="84"/>
    </location>
</feature>
<feature type="transmembrane region" description="Helical" evidence="12">
    <location>
        <begin position="178"/>
        <end position="207"/>
    </location>
</feature>
<evidence type="ECO:0000256" key="5">
    <source>
        <dbReference type="ARBA" id="ARBA00022792"/>
    </source>
</evidence>
<dbReference type="EMBL" id="JAKNSF020000082">
    <property type="protein sequence ID" value="KAK7719074.1"/>
    <property type="molecule type" value="Genomic_DNA"/>
</dbReference>
<reference evidence="14 15" key="1">
    <citation type="submission" date="2024-02" db="EMBL/GenBank/DDBJ databases">
        <title>De novo assembly and annotation of 12 fungi associated with fruit tree decline syndrome in Ontario, Canada.</title>
        <authorList>
            <person name="Sulman M."/>
            <person name="Ellouze W."/>
            <person name="Ilyukhin E."/>
        </authorList>
    </citation>
    <scope>NUCLEOTIDE SEQUENCE [LARGE SCALE GENOMIC DNA]</scope>
    <source>
        <strain evidence="14 15">M169</strain>
    </source>
</reference>
<gene>
    <name evidence="14" type="primary">PAM17</name>
    <name evidence="14" type="ORF">SLS63_010224</name>
</gene>
<comment type="function">
    <text evidence="12">Component of the PAM complex, a complex required for the translocation of transit peptide-containing proteins from the inner membrane into the mitochondrial matrix in an ATP-dependent manner.</text>
</comment>
<evidence type="ECO:0000256" key="2">
    <source>
        <dbReference type="ARBA" id="ARBA00006837"/>
    </source>
</evidence>
<evidence type="ECO:0000256" key="3">
    <source>
        <dbReference type="ARBA" id="ARBA00022448"/>
    </source>
</evidence>
<keyword evidence="15" id="KW-1185">Reference proteome</keyword>
<evidence type="ECO:0000256" key="10">
    <source>
        <dbReference type="ARBA" id="ARBA00023128"/>
    </source>
</evidence>
<evidence type="ECO:0000256" key="12">
    <source>
        <dbReference type="RuleBase" id="RU367146"/>
    </source>
</evidence>
<sequence length="274" mass="29175">MIASTTTVMLRSGVTRGGCALQPILLRSTTSCPYSTITAASPFASVRSKLSDPTSTSSPAGARPTPASSSPVLTLCRQASTPSTAAAGRRHASSSTPDQDADVAAATRAAQRAEEYARSNPDMPPLDWNSFFQLRKTRRRWQVGFSALMSVGFGAAGAVVLGSGAADALTGQIPLDPILTLGLITLGCTAMGWVVGPSVGNAVFYLIKRKYKAPMTVKESQFFARIKKNRVDPSNSSTGNPVPDFYGEKISSVAGYRQWLKDQRAYNKKRTTFI</sequence>
<evidence type="ECO:0000256" key="11">
    <source>
        <dbReference type="ARBA" id="ARBA00023136"/>
    </source>
</evidence>
<dbReference type="PANTHER" id="PTHR28021">
    <property type="entry name" value="PRESEQUENCE TRANSLOCATED-ASSOCIATED MOTOR SUBUNIT PAM17, MITOCHONDRIAL"/>
    <property type="match status" value="1"/>
</dbReference>
<evidence type="ECO:0000256" key="9">
    <source>
        <dbReference type="ARBA" id="ARBA00023010"/>
    </source>
</evidence>
<evidence type="ECO:0000256" key="13">
    <source>
        <dbReference type="SAM" id="MobiDB-lite"/>
    </source>
</evidence>
<keyword evidence="10 12" id="KW-0496">Mitochondrion</keyword>
<comment type="similarity">
    <text evidence="2 12">Belongs to the PAM17 family.</text>
</comment>
<dbReference type="InterPro" id="IPR013875">
    <property type="entry name" value="Pam17"/>
</dbReference>
<keyword evidence="11 12" id="KW-0472">Membrane</keyword>